<reference evidence="6 7" key="1">
    <citation type="journal article" date="2014" name="Nat. Commun.">
        <title>Klebsormidium flaccidum genome reveals primary factors for plant terrestrial adaptation.</title>
        <authorList>
            <person name="Hori K."/>
            <person name="Maruyama F."/>
            <person name="Fujisawa T."/>
            <person name="Togashi T."/>
            <person name="Yamamoto N."/>
            <person name="Seo M."/>
            <person name="Sato S."/>
            <person name="Yamada T."/>
            <person name="Mori H."/>
            <person name="Tajima N."/>
            <person name="Moriyama T."/>
            <person name="Ikeuchi M."/>
            <person name="Watanabe M."/>
            <person name="Wada H."/>
            <person name="Kobayashi K."/>
            <person name="Saito M."/>
            <person name="Masuda T."/>
            <person name="Sasaki-Sekimoto Y."/>
            <person name="Mashiguchi K."/>
            <person name="Awai K."/>
            <person name="Shimojima M."/>
            <person name="Masuda S."/>
            <person name="Iwai M."/>
            <person name="Nobusawa T."/>
            <person name="Narise T."/>
            <person name="Kondo S."/>
            <person name="Saito H."/>
            <person name="Sato R."/>
            <person name="Murakawa M."/>
            <person name="Ihara Y."/>
            <person name="Oshima-Yamada Y."/>
            <person name="Ohtaka K."/>
            <person name="Satoh M."/>
            <person name="Sonobe K."/>
            <person name="Ishii M."/>
            <person name="Ohtani R."/>
            <person name="Kanamori-Sato M."/>
            <person name="Honoki R."/>
            <person name="Miyazaki D."/>
            <person name="Mochizuki H."/>
            <person name="Umetsu J."/>
            <person name="Higashi K."/>
            <person name="Shibata D."/>
            <person name="Kamiya Y."/>
            <person name="Sato N."/>
            <person name="Nakamura Y."/>
            <person name="Tabata S."/>
            <person name="Ida S."/>
            <person name="Kurokawa K."/>
            <person name="Ohta H."/>
        </authorList>
    </citation>
    <scope>NUCLEOTIDE SEQUENCE [LARGE SCALE GENOMIC DNA]</scope>
    <source>
        <strain evidence="6 7">NIES-2285</strain>
    </source>
</reference>
<dbReference type="AlphaFoldDB" id="A0A1Y1I1P6"/>
<gene>
    <name evidence="6" type="ORF">KFL_001870140</name>
</gene>
<comment type="similarity">
    <text evidence="1">Belongs to the DeSI family.</text>
</comment>
<proteinExistence type="inferred from homology"/>
<dbReference type="PANTHER" id="PTHR12378:SF9">
    <property type="entry name" value="OS06G0107000 PROTEIN"/>
    <property type="match status" value="1"/>
</dbReference>
<dbReference type="OMA" id="KTECTIF"/>
<dbReference type="OrthoDB" id="412286at2759"/>
<dbReference type="PROSITE" id="PS51858">
    <property type="entry name" value="PPPDE"/>
    <property type="match status" value="1"/>
</dbReference>
<keyword evidence="3" id="KW-0378">Hydrolase</keyword>
<dbReference type="GO" id="GO:0006508">
    <property type="term" value="P:proteolysis"/>
    <property type="evidence" value="ECO:0007669"/>
    <property type="project" value="UniProtKB-KW"/>
</dbReference>
<evidence type="ECO:0000256" key="4">
    <source>
        <dbReference type="SAM" id="MobiDB-lite"/>
    </source>
</evidence>
<feature type="domain" description="PPPDE" evidence="5">
    <location>
        <begin position="5"/>
        <end position="151"/>
    </location>
</feature>
<protein>
    <recommendedName>
        <fullName evidence="5">PPPDE domain-containing protein</fullName>
    </recommendedName>
</protein>
<dbReference type="GO" id="GO:0101005">
    <property type="term" value="F:deubiquitinase activity"/>
    <property type="evidence" value="ECO:0000318"/>
    <property type="project" value="GO_Central"/>
</dbReference>
<evidence type="ECO:0000313" key="6">
    <source>
        <dbReference type="EMBL" id="GAQ84393.1"/>
    </source>
</evidence>
<dbReference type="InterPro" id="IPR042266">
    <property type="entry name" value="PPPDE_sf"/>
</dbReference>
<sequence>MADVSMATLHVYDVTNSTPSTNANILRINRITRDALGIGGIFHGAIEVYGEEWSFGYCEDGSGVFSCPPKQNPMYKYRESIPLGMTAFDQQKVRQILVALSKEWPGSSYDLLAKNCNHFCDEFSKRLGVGLIPAWVNRFANVGDSAADLAGATMLQLRQLRNDMSVAGRNAYRWMFGPPVTEGAASTSEEKKPTAAPQEQRPFSRGTSMSSKTGGEELTAVEKRKLNGAEASISPPLPVCPVPQNVHTLERVA</sequence>
<evidence type="ECO:0000259" key="5">
    <source>
        <dbReference type="PROSITE" id="PS51858"/>
    </source>
</evidence>
<evidence type="ECO:0000256" key="3">
    <source>
        <dbReference type="ARBA" id="ARBA00022801"/>
    </source>
</evidence>
<evidence type="ECO:0000256" key="2">
    <source>
        <dbReference type="ARBA" id="ARBA00022670"/>
    </source>
</evidence>
<dbReference type="EMBL" id="DF237136">
    <property type="protein sequence ID" value="GAQ84393.1"/>
    <property type="molecule type" value="Genomic_DNA"/>
</dbReference>
<name>A0A1Y1I1P6_KLENI</name>
<evidence type="ECO:0000256" key="1">
    <source>
        <dbReference type="ARBA" id="ARBA00008140"/>
    </source>
</evidence>
<dbReference type="InterPro" id="IPR008580">
    <property type="entry name" value="PPPDE_dom"/>
</dbReference>
<feature type="region of interest" description="Disordered" evidence="4">
    <location>
        <begin position="182"/>
        <end position="244"/>
    </location>
</feature>
<dbReference type="SMART" id="SM01179">
    <property type="entry name" value="DUF862"/>
    <property type="match status" value="1"/>
</dbReference>
<keyword evidence="7" id="KW-1185">Reference proteome</keyword>
<dbReference type="Proteomes" id="UP000054558">
    <property type="component" value="Unassembled WGS sequence"/>
</dbReference>
<dbReference type="Pfam" id="PF05903">
    <property type="entry name" value="Peptidase_C97"/>
    <property type="match status" value="1"/>
</dbReference>
<dbReference type="STRING" id="105231.A0A1Y1I1P6"/>
<organism evidence="6 7">
    <name type="scientific">Klebsormidium nitens</name>
    <name type="common">Green alga</name>
    <name type="synonym">Ulothrix nitens</name>
    <dbReference type="NCBI Taxonomy" id="105231"/>
    <lineage>
        <taxon>Eukaryota</taxon>
        <taxon>Viridiplantae</taxon>
        <taxon>Streptophyta</taxon>
        <taxon>Klebsormidiophyceae</taxon>
        <taxon>Klebsormidiales</taxon>
        <taxon>Klebsormidiaceae</taxon>
        <taxon>Klebsormidium</taxon>
    </lineage>
</organism>
<dbReference type="Gene3D" id="3.90.1720.30">
    <property type="entry name" value="PPPDE domains"/>
    <property type="match status" value="1"/>
</dbReference>
<keyword evidence="2" id="KW-0645">Protease</keyword>
<dbReference type="PANTHER" id="PTHR12378">
    <property type="entry name" value="DESUMOYLATING ISOPEPTIDASE"/>
    <property type="match status" value="1"/>
</dbReference>
<evidence type="ECO:0000313" key="7">
    <source>
        <dbReference type="Proteomes" id="UP000054558"/>
    </source>
</evidence>
<accession>A0A1Y1I1P6</accession>